<dbReference type="Gene3D" id="3.40.50.1820">
    <property type="entry name" value="alpha/beta hydrolase"/>
    <property type="match status" value="1"/>
</dbReference>
<dbReference type="PANTHER" id="PTHR43798">
    <property type="entry name" value="MONOACYLGLYCEROL LIPASE"/>
    <property type="match status" value="1"/>
</dbReference>
<sequence>MALSAEGIRRGYLDADCGQLHYRICGEVSAPLLLLLHQTPSASEMYEPIMARLAKNFLVVALDTPGFGSSDALVGEFSIAAVARTIQAAVAREFGGPVLVFGHHTGAAIAVQLAFDYPQFVRAIALCGPTLLSEQQRKQLPATASPIALCESGVHWQEMWLRLRNKDFDAPLSLSMRETLLAFKCGSAYQDSYCAVVEQDTAAQMRAIECPVLLFAGDRDPLLASVAQSAQLLRNSHVATIPASAGTYICETQADTVAELLNSYFQKIDGPVESEAALAGLSSH</sequence>
<proteinExistence type="predicted"/>
<dbReference type="InterPro" id="IPR050266">
    <property type="entry name" value="AB_hydrolase_sf"/>
</dbReference>
<dbReference type="RefSeq" id="WP_285762811.1">
    <property type="nucleotide sequence ID" value="NZ_BSYJ01000001.1"/>
</dbReference>
<dbReference type="PRINTS" id="PR00111">
    <property type="entry name" value="ABHYDROLASE"/>
</dbReference>
<reference evidence="2 3" key="1">
    <citation type="submission" date="2023-04" db="EMBL/GenBank/DDBJ databases">
        <title>Marinobulbifer ophiurae gen. nov., sp. Nov., isolate from tissue of brittle star Ophioplocus japonicus.</title>
        <authorList>
            <person name="Kawano K."/>
            <person name="Sawayama S."/>
            <person name="Nakagawa S."/>
        </authorList>
    </citation>
    <scope>NUCLEOTIDE SEQUENCE [LARGE SCALE GENOMIC DNA]</scope>
    <source>
        <strain evidence="2 3">NKW57</strain>
    </source>
</reference>
<dbReference type="InterPro" id="IPR029058">
    <property type="entry name" value="AB_hydrolase_fold"/>
</dbReference>
<evidence type="ECO:0000313" key="2">
    <source>
        <dbReference type="EMBL" id="GMG86308.1"/>
    </source>
</evidence>
<organism evidence="2 3">
    <name type="scientific">Biformimicrobium ophioploci</name>
    <dbReference type="NCBI Taxonomy" id="3036711"/>
    <lineage>
        <taxon>Bacteria</taxon>
        <taxon>Pseudomonadati</taxon>
        <taxon>Pseudomonadota</taxon>
        <taxon>Gammaproteobacteria</taxon>
        <taxon>Cellvibrionales</taxon>
        <taxon>Microbulbiferaceae</taxon>
        <taxon>Biformimicrobium</taxon>
    </lineage>
</organism>
<name>A0ABQ6LW70_9GAMM</name>
<feature type="domain" description="AB hydrolase-1" evidence="1">
    <location>
        <begin position="31"/>
        <end position="144"/>
    </location>
</feature>
<evidence type="ECO:0000259" key="1">
    <source>
        <dbReference type="Pfam" id="PF00561"/>
    </source>
</evidence>
<dbReference type="SUPFAM" id="SSF53474">
    <property type="entry name" value="alpha/beta-Hydrolases"/>
    <property type="match status" value="1"/>
</dbReference>
<gene>
    <name evidence="2" type="ORF">MNKW57_06290</name>
</gene>
<dbReference type="PANTHER" id="PTHR43798:SF5">
    <property type="entry name" value="MONOACYLGLYCEROL LIPASE ABHD6"/>
    <property type="match status" value="1"/>
</dbReference>
<accession>A0ABQ6LW70</accession>
<dbReference type="EMBL" id="BSYJ01000001">
    <property type="protein sequence ID" value="GMG86308.1"/>
    <property type="molecule type" value="Genomic_DNA"/>
</dbReference>
<evidence type="ECO:0000313" key="3">
    <source>
        <dbReference type="Proteomes" id="UP001224392"/>
    </source>
</evidence>
<protein>
    <recommendedName>
        <fullName evidence="1">AB hydrolase-1 domain-containing protein</fullName>
    </recommendedName>
</protein>
<dbReference type="Proteomes" id="UP001224392">
    <property type="component" value="Unassembled WGS sequence"/>
</dbReference>
<comment type="caution">
    <text evidence="2">The sequence shown here is derived from an EMBL/GenBank/DDBJ whole genome shotgun (WGS) entry which is preliminary data.</text>
</comment>
<dbReference type="Pfam" id="PF00561">
    <property type="entry name" value="Abhydrolase_1"/>
    <property type="match status" value="1"/>
</dbReference>
<keyword evidence="3" id="KW-1185">Reference proteome</keyword>
<dbReference type="InterPro" id="IPR000073">
    <property type="entry name" value="AB_hydrolase_1"/>
</dbReference>